<dbReference type="InterPro" id="IPR025341">
    <property type="entry name" value="DUF4247"/>
</dbReference>
<feature type="signal peptide" evidence="1">
    <location>
        <begin position="1"/>
        <end position="21"/>
    </location>
</feature>
<dbReference type="RefSeq" id="WP_205377191.1">
    <property type="nucleotide sequence ID" value="NZ_JAFEJA010000002.1"/>
</dbReference>
<accession>A0ABS2V006</accession>
<dbReference type="PROSITE" id="PS51257">
    <property type="entry name" value="PROKAR_LIPOPROTEIN"/>
    <property type="match status" value="1"/>
</dbReference>
<feature type="chain" id="PRO_5046266848" evidence="1">
    <location>
        <begin position="22"/>
        <end position="138"/>
    </location>
</feature>
<evidence type="ECO:0000256" key="1">
    <source>
        <dbReference type="SAM" id="SignalP"/>
    </source>
</evidence>
<protein>
    <submittedName>
        <fullName evidence="2">DUF4247 domain-containing protein</fullName>
    </submittedName>
</protein>
<evidence type="ECO:0000313" key="2">
    <source>
        <dbReference type="EMBL" id="MBM9623003.1"/>
    </source>
</evidence>
<comment type="caution">
    <text evidence="2">The sequence shown here is derived from an EMBL/GenBank/DDBJ whole genome shotgun (WGS) entry which is preliminary data.</text>
</comment>
<keyword evidence="3" id="KW-1185">Reference proteome</keyword>
<organism evidence="2 3">
    <name type="scientific">Streptomyces zhihengii</name>
    <dbReference type="NCBI Taxonomy" id="1818004"/>
    <lineage>
        <taxon>Bacteria</taxon>
        <taxon>Bacillati</taxon>
        <taxon>Actinomycetota</taxon>
        <taxon>Actinomycetes</taxon>
        <taxon>Kitasatosporales</taxon>
        <taxon>Streptomycetaceae</taxon>
        <taxon>Streptomyces</taxon>
    </lineage>
</organism>
<evidence type="ECO:0000313" key="3">
    <source>
        <dbReference type="Proteomes" id="UP000664109"/>
    </source>
</evidence>
<sequence>MKTARILSVTILAAAALTACGSGDDDDDHNAVPSSWIRQQYSVATTGSGYVDAVDRLPAVAKEIDGHAAARDRISSADVELLRYRDDIVAVTPLAAGGSRIEIDDYRTGYNRWQTRIGSMWPDPASSSFRGGGPGEGK</sequence>
<gene>
    <name evidence="2" type="ORF">JE024_30850</name>
</gene>
<proteinExistence type="predicted"/>
<dbReference type="EMBL" id="JAFEJA010000002">
    <property type="protein sequence ID" value="MBM9623003.1"/>
    <property type="molecule type" value="Genomic_DNA"/>
</dbReference>
<name>A0ABS2V006_9ACTN</name>
<keyword evidence="1" id="KW-0732">Signal</keyword>
<dbReference type="Pfam" id="PF14042">
    <property type="entry name" value="DUF4247"/>
    <property type="match status" value="1"/>
</dbReference>
<dbReference type="Proteomes" id="UP000664109">
    <property type="component" value="Unassembled WGS sequence"/>
</dbReference>
<reference evidence="2 3" key="1">
    <citation type="journal article" date="2016" name="Arch. Microbiol.">
        <title>Streptomyces zhihengii sp. nov., isolated from rhizospheric soil of Psammosilene tunicoides.</title>
        <authorList>
            <person name="Huang M.J."/>
            <person name="Fei J.J."/>
            <person name="Salam N."/>
            <person name="Kim C.J."/>
            <person name="Hozzein W.N."/>
            <person name="Xiao M."/>
            <person name="Huang H.Q."/>
            <person name="Li W.J."/>
        </authorList>
    </citation>
    <scope>NUCLEOTIDE SEQUENCE [LARGE SCALE GENOMIC DNA]</scope>
    <source>
        <strain evidence="2 3">YIM T102</strain>
    </source>
</reference>